<evidence type="ECO:0000313" key="3">
    <source>
        <dbReference type="Proteomes" id="UP000241462"/>
    </source>
</evidence>
<reference evidence="2 3" key="1">
    <citation type="journal article" date="2018" name="Mycol. Prog.">
        <title>Coniella lustricola, a new species from submerged detritus.</title>
        <authorList>
            <person name="Raudabaugh D.B."/>
            <person name="Iturriaga T."/>
            <person name="Carver A."/>
            <person name="Mondo S."/>
            <person name="Pangilinan J."/>
            <person name="Lipzen A."/>
            <person name="He G."/>
            <person name="Amirebrahimi M."/>
            <person name="Grigoriev I.V."/>
            <person name="Miller A.N."/>
        </authorList>
    </citation>
    <scope>NUCLEOTIDE SEQUENCE [LARGE SCALE GENOMIC DNA]</scope>
    <source>
        <strain evidence="2 3">B22-T-1</strain>
    </source>
</reference>
<keyword evidence="1" id="KW-1133">Transmembrane helix</keyword>
<keyword evidence="1" id="KW-0812">Transmembrane</keyword>
<dbReference type="EMBL" id="KZ678473">
    <property type="protein sequence ID" value="PSR82671.1"/>
    <property type="molecule type" value="Genomic_DNA"/>
</dbReference>
<gene>
    <name evidence="2" type="ORF">BD289DRAFT_437043</name>
</gene>
<feature type="transmembrane region" description="Helical" evidence="1">
    <location>
        <begin position="38"/>
        <end position="60"/>
    </location>
</feature>
<proteinExistence type="predicted"/>
<organism evidence="2 3">
    <name type="scientific">Coniella lustricola</name>
    <dbReference type="NCBI Taxonomy" id="2025994"/>
    <lineage>
        <taxon>Eukaryota</taxon>
        <taxon>Fungi</taxon>
        <taxon>Dikarya</taxon>
        <taxon>Ascomycota</taxon>
        <taxon>Pezizomycotina</taxon>
        <taxon>Sordariomycetes</taxon>
        <taxon>Sordariomycetidae</taxon>
        <taxon>Diaporthales</taxon>
        <taxon>Schizoparmaceae</taxon>
        <taxon>Coniella</taxon>
    </lineage>
</organism>
<dbReference type="Proteomes" id="UP000241462">
    <property type="component" value="Unassembled WGS sequence"/>
</dbReference>
<dbReference type="AlphaFoldDB" id="A0A2T3A4H0"/>
<keyword evidence="1" id="KW-0472">Membrane</keyword>
<feature type="transmembrane region" description="Helical" evidence="1">
    <location>
        <begin position="12"/>
        <end position="32"/>
    </location>
</feature>
<dbReference type="InParanoid" id="A0A2T3A4H0"/>
<keyword evidence="3" id="KW-1185">Reference proteome</keyword>
<evidence type="ECO:0000313" key="2">
    <source>
        <dbReference type="EMBL" id="PSR82671.1"/>
    </source>
</evidence>
<sequence>MMSSSVQSLHVCCLMLPSYLRLWVVVELFYFFSVVRCMWWYLVVLLLCLWVPVIVLDAAVSGCQVGGAYHPVSPAQSSPIQCAAGVSSILV</sequence>
<protein>
    <submittedName>
        <fullName evidence="2">Uncharacterized protein</fullName>
    </submittedName>
</protein>
<evidence type="ECO:0000256" key="1">
    <source>
        <dbReference type="SAM" id="Phobius"/>
    </source>
</evidence>
<name>A0A2T3A4H0_9PEZI</name>
<accession>A0A2T3A4H0</accession>